<organism evidence="2 3">
    <name type="scientific">Pseudoclavibacter chungangensis</name>
    <dbReference type="NCBI Taxonomy" id="587635"/>
    <lineage>
        <taxon>Bacteria</taxon>
        <taxon>Bacillati</taxon>
        <taxon>Actinomycetota</taxon>
        <taxon>Actinomycetes</taxon>
        <taxon>Micrococcales</taxon>
        <taxon>Microbacteriaceae</taxon>
        <taxon>Pseudoclavibacter</taxon>
    </lineage>
</organism>
<keyword evidence="3" id="KW-1185">Reference proteome</keyword>
<comment type="caution">
    <text evidence="2">The sequence shown here is derived from an EMBL/GenBank/DDBJ whole genome shotgun (WGS) entry which is preliminary data.</text>
</comment>
<feature type="compositionally biased region" description="Basic and acidic residues" evidence="1">
    <location>
        <begin position="142"/>
        <end position="152"/>
    </location>
</feature>
<dbReference type="Proteomes" id="UP000467240">
    <property type="component" value="Unassembled WGS sequence"/>
</dbReference>
<protein>
    <recommendedName>
        <fullName evidence="4">DUF1963 domain-containing protein</fullName>
    </recommendedName>
</protein>
<dbReference type="EMBL" id="WBJZ01000001">
    <property type="protein sequence ID" value="KAB1662522.1"/>
    <property type="molecule type" value="Genomic_DNA"/>
</dbReference>
<dbReference type="AlphaFoldDB" id="A0A7J5C2U8"/>
<evidence type="ECO:0000256" key="1">
    <source>
        <dbReference type="SAM" id="MobiDB-lite"/>
    </source>
</evidence>
<proteinExistence type="predicted"/>
<feature type="region of interest" description="Disordered" evidence="1">
    <location>
        <begin position="131"/>
        <end position="157"/>
    </location>
</feature>
<dbReference type="OrthoDB" id="7845180at2"/>
<dbReference type="RefSeq" id="WP_158038954.1">
    <property type="nucleotide sequence ID" value="NZ_JACCFV010000001.1"/>
</dbReference>
<accession>A0A7J5C2U8</accession>
<sequence length="267" mass="29429">MEAYDFVFDAETDSDATNAAAPNAHRGWTGQLGPGVGDAHWPRSTVTGLPMLHGITVELPEAYRRRGEELVAISFFQGDGQFRDEDDAAVPDAESDDPFLRQLATYVPLDRETKLEDIIGGEFATLWLTREEFERGPSAPPEDVREPDTHTNEDDEGVNAWDVPEWADEPETRDFHLVVRDDPNAGLAPESDGYVEPFDSGARDWHAWAAPLVEPMHLGGTAFPVQGLPEGLSAYYLEVDELPGMNLGGDGRAQIDLETDEFDWACG</sequence>
<evidence type="ECO:0008006" key="4">
    <source>
        <dbReference type="Google" id="ProtNLM"/>
    </source>
</evidence>
<evidence type="ECO:0000313" key="2">
    <source>
        <dbReference type="EMBL" id="KAB1662522.1"/>
    </source>
</evidence>
<reference evidence="2 3" key="1">
    <citation type="submission" date="2019-09" db="EMBL/GenBank/DDBJ databases">
        <title>Phylogeny of genus Pseudoclavibacter and closely related genus.</title>
        <authorList>
            <person name="Li Y."/>
        </authorList>
    </citation>
    <scope>NUCLEOTIDE SEQUENCE [LARGE SCALE GENOMIC DNA]</scope>
    <source>
        <strain evidence="2 3">DSM 23821</strain>
    </source>
</reference>
<gene>
    <name evidence="2" type="ORF">F8O01_00815</name>
</gene>
<name>A0A7J5C2U8_9MICO</name>
<evidence type="ECO:0000313" key="3">
    <source>
        <dbReference type="Proteomes" id="UP000467240"/>
    </source>
</evidence>